<keyword evidence="5" id="KW-0963">Cytoplasm</keyword>
<name>A0AAN7TVN3_9MYCE</name>
<comment type="caution">
    <text evidence="8">The sequence shown here is derived from an EMBL/GenBank/DDBJ whole genome shotgun (WGS) entry which is preliminary data.</text>
</comment>
<evidence type="ECO:0000256" key="7">
    <source>
        <dbReference type="ARBA" id="ARBA00030516"/>
    </source>
</evidence>
<dbReference type="Gene3D" id="2.20.25.10">
    <property type="match status" value="1"/>
</dbReference>
<evidence type="ECO:0000313" key="9">
    <source>
        <dbReference type="Proteomes" id="UP001344447"/>
    </source>
</evidence>
<accession>A0AAN7TVN3</accession>
<dbReference type="AlphaFoldDB" id="A0AAN7TVN3"/>
<evidence type="ECO:0000256" key="3">
    <source>
        <dbReference type="ARBA" id="ARBA00007980"/>
    </source>
</evidence>
<keyword evidence="9" id="KW-1185">Reference proteome</keyword>
<dbReference type="Proteomes" id="UP001344447">
    <property type="component" value="Unassembled WGS sequence"/>
</dbReference>
<evidence type="ECO:0000256" key="5">
    <source>
        <dbReference type="ARBA" id="ARBA00022490"/>
    </source>
</evidence>
<dbReference type="Pfam" id="PF03966">
    <property type="entry name" value="Trm112p"/>
    <property type="match status" value="1"/>
</dbReference>
<dbReference type="PANTHER" id="PTHR12773:SF0">
    <property type="entry name" value="MULTIFUNCTIONAL METHYLTRANSFERASE SUBUNIT TRM112-LIKE PROTEIN"/>
    <property type="match status" value="1"/>
</dbReference>
<evidence type="ECO:0000256" key="2">
    <source>
        <dbReference type="ARBA" id="ARBA00004642"/>
    </source>
</evidence>
<protein>
    <recommendedName>
        <fullName evidence="4">Multifunctional methyltransferase subunit TRM112-like protein</fullName>
    </recommendedName>
    <alternativeName>
        <fullName evidence="7">tRNA methyltransferase 112 homolog</fullName>
    </alternativeName>
</protein>
<dbReference type="PANTHER" id="PTHR12773">
    <property type="entry name" value="UPF0315 PROTEIN-RELATED"/>
    <property type="match status" value="1"/>
</dbReference>
<dbReference type="InterPro" id="IPR039127">
    <property type="entry name" value="Trm112"/>
</dbReference>
<dbReference type="SUPFAM" id="SSF158997">
    <property type="entry name" value="Trm112p-like"/>
    <property type="match status" value="1"/>
</dbReference>
<dbReference type="FunFam" id="2.20.25.10:FF:000027">
    <property type="entry name" value="Multifunctional methyltransferase subunit TRM112-like protein"/>
    <property type="match status" value="1"/>
</dbReference>
<proteinExistence type="inferred from homology"/>
<dbReference type="GO" id="GO:0030488">
    <property type="term" value="P:tRNA methylation"/>
    <property type="evidence" value="ECO:0007669"/>
    <property type="project" value="TreeGrafter"/>
</dbReference>
<dbReference type="InterPro" id="IPR005651">
    <property type="entry name" value="Trm112-like"/>
</dbReference>
<comment type="subcellular location">
    <subcellularLocation>
        <location evidence="1">Cytoplasm</location>
        <location evidence="1">Perinuclear region</location>
    </subcellularLocation>
    <subcellularLocation>
        <location evidence="2">Nucleus</location>
        <location evidence="2">Nucleoplasm</location>
    </subcellularLocation>
</comment>
<dbReference type="GO" id="GO:0070476">
    <property type="term" value="P:rRNA (guanine-N7)-methylation"/>
    <property type="evidence" value="ECO:0007669"/>
    <property type="project" value="TreeGrafter"/>
</dbReference>
<sequence>MKILTHNMMACTKKQCMGKGFPLKVECTEQIVLEQEFNYEFTKNIYPKLDWAGIAEISKKFNIPIQLDTTKHSLEDEEFLKTLHSLLCNLKVITGSLTCPNCQRVYPIDKGIPNMLLREDEIYQDIKE</sequence>
<dbReference type="EMBL" id="JAVFKY010000002">
    <property type="protein sequence ID" value="KAK5580679.1"/>
    <property type="molecule type" value="Genomic_DNA"/>
</dbReference>
<dbReference type="GO" id="GO:0005654">
    <property type="term" value="C:nucleoplasm"/>
    <property type="evidence" value="ECO:0007669"/>
    <property type="project" value="UniProtKB-SubCell"/>
</dbReference>
<evidence type="ECO:0000256" key="1">
    <source>
        <dbReference type="ARBA" id="ARBA00004556"/>
    </source>
</evidence>
<gene>
    <name evidence="8" type="ORF">RB653_000702</name>
</gene>
<comment type="similarity">
    <text evidence="3">Belongs to the TRM112 family.</text>
</comment>
<evidence type="ECO:0000256" key="6">
    <source>
        <dbReference type="ARBA" id="ARBA00023242"/>
    </source>
</evidence>
<keyword evidence="6" id="KW-0539">Nucleus</keyword>
<dbReference type="GO" id="GO:0048471">
    <property type="term" value="C:perinuclear region of cytoplasm"/>
    <property type="evidence" value="ECO:0007669"/>
    <property type="project" value="UniProtKB-SubCell"/>
</dbReference>
<evidence type="ECO:0000256" key="4">
    <source>
        <dbReference type="ARBA" id="ARBA00019989"/>
    </source>
</evidence>
<reference evidence="8 9" key="1">
    <citation type="submission" date="2023-11" db="EMBL/GenBank/DDBJ databases">
        <title>Dfirmibasis_genome.</title>
        <authorList>
            <person name="Edelbroek B."/>
            <person name="Kjellin J."/>
            <person name="Jerlstrom-Hultqvist J."/>
            <person name="Soderbom F."/>
        </authorList>
    </citation>
    <scope>NUCLEOTIDE SEQUENCE [LARGE SCALE GENOMIC DNA]</scope>
    <source>
        <strain evidence="8 9">TNS-C-14</strain>
    </source>
</reference>
<organism evidence="8 9">
    <name type="scientific">Dictyostelium firmibasis</name>
    <dbReference type="NCBI Taxonomy" id="79012"/>
    <lineage>
        <taxon>Eukaryota</taxon>
        <taxon>Amoebozoa</taxon>
        <taxon>Evosea</taxon>
        <taxon>Eumycetozoa</taxon>
        <taxon>Dictyostelia</taxon>
        <taxon>Dictyosteliales</taxon>
        <taxon>Dictyosteliaceae</taxon>
        <taxon>Dictyostelium</taxon>
    </lineage>
</organism>
<evidence type="ECO:0000313" key="8">
    <source>
        <dbReference type="EMBL" id="KAK5580679.1"/>
    </source>
</evidence>
<dbReference type="GO" id="GO:0046982">
    <property type="term" value="F:protein heterodimerization activity"/>
    <property type="evidence" value="ECO:0007669"/>
    <property type="project" value="InterPro"/>
</dbReference>